<feature type="region of interest" description="Disordered" evidence="1">
    <location>
        <begin position="1"/>
        <end position="47"/>
    </location>
</feature>
<dbReference type="PROSITE" id="PS00463">
    <property type="entry name" value="ZN2_CY6_FUNGAL_1"/>
    <property type="match status" value="1"/>
</dbReference>
<dbReference type="SUPFAM" id="SSF57701">
    <property type="entry name" value="Zn2/Cys6 DNA-binding domain"/>
    <property type="match status" value="1"/>
</dbReference>
<evidence type="ECO:0000256" key="1">
    <source>
        <dbReference type="SAM" id="MobiDB-lite"/>
    </source>
</evidence>
<dbReference type="InterPro" id="IPR001138">
    <property type="entry name" value="Zn2Cys6_DnaBD"/>
</dbReference>
<feature type="compositionally biased region" description="Polar residues" evidence="1">
    <location>
        <begin position="1"/>
        <end position="11"/>
    </location>
</feature>
<feature type="region of interest" description="Disordered" evidence="1">
    <location>
        <begin position="339"/>
        <end position="358"/>
    </location>
</feature>
<dbReference type="EMBL" id="JACAZI010000010">
    <property type="protein sequence ID" value="KAF7350093.1"/>
    <property type="molecule type" value="Genomic_DNA"/>
</dbReference>
<feature type="compositionally biased region" description="Basic and acidic residues" evidence="1">
    <location>
        <begin position="12"/>
        <end position="26"/>
    </location>
</feature>
<accession>A0A8H6XYT6</accession>
<feature type="compositionally biased region" description="Low complexity" evidence="1">
    <location>
        <begin position="140"/>
        <end position="164"/>
    </location>
</feature>
<feature type="region of interest" description="Disordered" evidence="1">
    <location>
        <begin position="140"/>
        <end position="171"/>
    </location>
</feature>
<dbReference type="OrthoDB" id="39175at2759"/>
<feature type="compositionally biased region" description="Polar residues" evidence="1">
    <location>
        <begin position="56"/>
        <end position="65"/>
    </location>
</feature>
<organism evidence="3 4">
    <name type="scientific">Mycena venus</name>
    <dbReference type="NCBI Taxonomy" id="2733690"/>
    <lineage>
        <taxon>Eukaryota</taxon>
        <taxon>Fungi</taxon>
        <taxon>Dikarya</taxon>
        <taxon>Basidiomycota</taxon>
        <taxon>Agaricomycotina</taxon>
        <taxon>Agaricomycetes</taxon>
        <taxon>Agaricomycetidae</taxon>
        <taxon>Agaricales</taxon>
        <taxon>Marasmiineae</taxon>
        <taxon>Mycenaceae</taxon>
        <taxon>Mycena</taxon>
    </lineage>
</organism>
<dbReference type="AlphaFoldDB" id="A0A8H6XYT6"/>
<sequence length="379" mass="42824">MLSSSSEFQTDASHDLDLENPRHDPLEMPPSLFPPSPPGRGRALDAPMPRLPSHTRAFSHSSQPTFPGVHHHNTSLVSRHSHSDLEYLHNPCFDDDTADRYLPHSTTAVEEFLDESFMAAHILDFPTQCSTYKDSYHLSYPHSDSSVSSPEATGTTSSSSPPAEIFSTHSSPGYLMKDLPDGMETARPQSGFGRHPLSPHYFKPYGHNNYTETTYQDSLALPRPASFHESPMHQRTVNNWGYLPPTLPSISQNSRYTMPRLPSPPNSHHVNTFGQFPVAEDLRRWPQMFKINHVKKNGAKKQMMACLFCRERKIGCSRPPEDDPDQTCNQCARRKRKCEYPTESRRGQHTRNRLSSKKFLGLEDPKVLAVTPPKLPVTE</sequence>
<dbReference type="CDD" id="cd00067">
    <property type="entry name" value="GAL4"/>
    <property type="match status" value="1"/>
</dbReference>
<reference evidence="3" key="1">
    <citation type="submission" date="2020-05" db="EMBL/GenBank/DDBJ databases">
        <title>Mycena genomes resolve the evolution of fungal bioluminescence.</title>
        <authorList>
            <person name="Tsai I.J."/>
        </authorList>
    </citation>
    <scope>NUCLEOTIDE SEQUENCE</scope>
    <source>
        <strain evidence="3">CCC161011</strain>
    </source>
</reference>
<evidence type="ECO:0000313" key="4">
    <source>
        <dbReference type="Proteomes" id="UP000620124"/>
    </source>
</evidence>
<dbReference type="GO" id="GO:0008270">
    <property type="term" value="F:zinc ion binding"/>
    <property type="evidence" value="ECO:0007669"/>
    <property type="project" value="InterPro"/>
</dbReference>
<evidence type="ECO:0000259" key="2">
    <source>
        <dbReference type="PROSITE" id="PS50048"/>
    </source>
</evidence>
<dbReference type="PROSITE" id="PS50048">
    <property type="entry name" value="ZN2_CY6_FUNGAL_2"/>
    <property type="match status" value="1"/>
</dbReference>
<feature type="region of interest" description="Disordered" evidence="1">
    <location>
        <begin position="55"/>
        <end position="74"/>
    </location>
</feature>
<dbReference type="GO" id="GO:0000981">
    <property type="term" value="F:DNA-binding transcription factor activity, RNA polymerase II-specific"/>
    <property type="evidence" value="ECO:0007669"/>
    <property type="project" value="InterPro"/>
</dbReference>
<evidence type="ECO:0000313" key="3">
    <source>
        <dbReference type="EMBL" id="KAF7350093.1"/>
    </source>
</evidence>
<feature type="domain" description="Zn(2)-C6 fungal-type" evidence="2">
    <location>
        <begin position="305"/>
        <end position="340"/>
    </location>
</feature>
<feature type="compositionally biased region" description="Basic residues" evidence="1">
    <location>
        <begin position="347"/>
        <end position="356"/>
    </location>
</feature>
<dbReference type="Proteomes" id="UP000620124">
    <property type="component" value="Unassembled WGS sequence"/>
</dbReference>
<dbReference type="Gene3D" id="4.10.240.10">
    <property type="entry name" value="Zn(2)-C6 fungal-type DNA-binding domain"/>
    <property type="match status" value="1"/>
</dbReference>
<comment type="caution">
    <text evidence="3">The sequence shown here is derived from an EMBL/GenBank/DDBJ whole genome shotgun (WGS) entry which is preliminary data.</text>
</comment>
<keyword evidence="4" id="KW-1185">Reference proteome</keyword>
<gene>
    <name evidence="3" type="ORF">MVEN_01311300</name>
</gene>
<name>A0A8H6XYT6_9AGAR</name>
<feature type="compositionally biased region" description="Pro residues" evidence="1">
    <location>
        <begin position="27"/>
        <end position="38"/>
    </location>
</feature>
<dbReference type="InterPro" id="IPR036864">
    <property type="entry name" value="Zn2-C6_fun-type_DNA-bd_sf"/>
</dbReference>
<proteinExistence type="predicted"/>
<protein>
    <submittedName>
        <fullName evidence="3">Zn(2)-C6 fungal-type domain-containing protein</fullName>
    </submittedName>
</protein>
<dbReference type="SMART" id="SM00066">
    <property type="entry name" value="GAL4"/>
    <property type="match status" value="1"/>
</dbReference>